<keyword evidence="2" id="KW-1185">Reference proteome</keyword>
<dbReference type="Proteomes" id="UP000184356">
    <property type="component" value="Unassembled WGS sequence"/>
</dbReference>
<dbReference type="VEuPathDB" id="FungiDB:ASPSYDRAFT_48123"/>
<dbReference type="OrthoDB" id="8121437at2759"/>
<dbReference type="AlphaFoldDB" id="A0A1L9T8X4"/>
<gene>
    <name evidence="1" type="ORF">ASPSYDRAFT_48123</name>
</gene>
<evidence type="ECO:0000313" key="1">
    <source>
        <dbReference type="EMBL" id="OJJ55866.1"/>
    </source>
</evidence>
<dbReference type="RefSeq" id="XP_040699672.1">
    <property type="nucleotide sequence ID" value="XM_040847571.1"/>
</dbReference>
<proteinExistence type="predicted"/>
<dbReference type="GeneID" id="63763644"/>
<protein>
    <submittedName>
        <fullName evidence="1">Uncharacterized protein</fullName>
    </submittedName>
</protein>
<evidence type="ECO:0000313" key="2">
    <source>
        <dbReference type="Proteomes" id="UP000184356"/>
    </source>
</evidence>
<reference evidence="2" key="1">
    <citation type="journal article" date="2017" name="Genome Biol.">
        <title>Comparative genomics reveals high biological diversity and specific adaptations in the industrially and medically important fungal genus Aspergillus.</title>
        <authorList>
            <person name="de Vries R.P."/>
            <person name="Riley R."/>
            <person name="Wiebenga A."/>
            <person name="Aguilar-Osorio G."/>
            <person name="Amillis S."/>
            <person name="Uchima C.A."/>
            <person name="Anderluh G."/>
            <person name="Asadollahi M."/>
            <person name="Askin M."/>
            <person name="Barry K."/>
            <person name="Battaglia E."/>
            <person name="Bayram O."/>
            <person name="Benocci T."/>
            <person name="Braus-Stromeyer S.A."/>
            <person name="Caldana C."/>
            <person name="Canovas D."/>
            <person name="Cerqueira G.C."/>
            <person name="Chen F."/>
            <person name="Chen W."/>
            <person name="Choi C."/>
            <person name="Clum A."/>
            <person name="Dos Santos R.A."/>
            <person name="Damasio A.R."/>
            <person name="Diallinas G."/>
            <person name="Emri T."/>
            <person name="Fekete E."/>
            <person name="Flipphi M."/>
            <person name="Freyberg S."/>
            <person name="Gallo A."/>
            <person name="Gournas C."/>
            <person name="Habgood R."/>
            <person name="Hainaut M."/>
            <person name="Harispe M.L."/>
            <person name="Henrissat B."/>
            <person name="Hilden K.S."/>
            <person name="Hope R."/>
            <person name="Hossain A."/>
            <person name="Karabika E."/>
            <person name="Karaffa L."/>
            <person name="Karanyi Z."/>
            <person name="Krasevec N."/>
            <person name="Kuo A."/>
            <person name="Kusch H."/>
            <person name="LaButti K."/>
            <person name="Lagendijk E.L."/>
            <person name="Lapidus A."/>
            <person name="Levasseur A."/>
            <person name="Lindquist E."/>
            <person name="Lipzen A."/>
            <person name="Logrieco A.F."/>
            <person name="MacCabe A."/>
            <person name="Maekelae M.R."/>
            <person name="Malavazi I."/>
            <person name="Melin P."/>
            <person name="Meyer V."/>
            <person name="Mielnichuk N."/>
            <person name="Miskei M."/>
            <person name="Molnar A.P."/>
            <person name="Mule G."/>
            <person name="Ngan C.Y."/>
            <person name="Orejas M."/>
            <person name="Orosz E."/>
            <person name="Ouedraogo J.P."/>
            <person name="Overkamp K.M."/>
            <person name="Park H.-S."/>
            <person name="Perrone G."/>
            <person name="Piumi F."/>
            <person name="Punt P.J."/>
            <person name="Ram A.F."/>
            <person name="Ramon A."/>
            <person name="Rauscher S."/>
            <person name="Record E."/>
            <person name="Riano-Pachon D.M."/>
            <person name="Robert V."/>
            <person name="Roehrig J."/>
            <person name="Ruller R."/>
            <person name="Salamov A."/>
            <person name="Salih N.S."/>
            <person name="Samson R.A."/>
            <person name="Sandor E."/>
            <person name="Sanguinetti M."/>
            <person name="Schuetze T."/>
            <person name="Sepcic K."/>
            <person name="Shelest E."/>
            <person name="Sherlock G."/>
            <person name="Sophianopoulou V."/>
            <person name="Squina F.M."/>
            <person name="Sun H."/>
            <person name="Susca A."/>
            <person name="Todd R.B."/>
            <person name="Tsang A."/>
            <person name="Unkles S.E."/>
            <person name="van de Wiele N."/>
            <person name="van Rossen-Uffink D."/>
            <person name="Oliveira J.V."/>
            <person name="Vesth T.C."/>
            <person name="Visser J."/>
            <person name="Yu J.-H."/>
            <person name="Zhou M."/>
            <person name="Andersen M.R."/>
            <person name="Archer D.B."/>
            <person name="Baker S.E."/>
            <person name="Benoit I."/>
            <person name="Brakhage A.A."/>
            <person name="Braus G.H."/>
            <person name="Fischer R."/>
            <person name="Frisvad J.C."/>
            <person name="Goldman G.H."/>
            <person name="Houbraken J."/>
            <person name="Oakley B."/>
            <person name="Pocsi I."/>
            <person name="Scazzocchio C."/>
            <person name="Seiboth B."/>
            <person name="vanKuyk P.A."/>
            <person name="Wortman J."/>
            <person name="Dyer P.S."/>
            <person name="Grigoriev I.V."/>
        </authorList>
    </citation>
    <scope>NUCLEOTIDE SEQUENCE [LARGE SCALE GENOMIC DNA]</scope>
    <source>
        <strain evidence="2">CBS 593.65</strain>
    </source>
</reference>
<sequence>MAGKGAFQTYSIQPHLHKSVAALAKAHSNFTFTFRHGDTDRKATNIWDTNVMGKFTCSNGRCRRSG</sequence>
<organism evidence="1 2">
    <name type="scientific">Aspergillus sydowii CBS 593.65</name>
    <dbReference type="NCBI Taxonomy" id="1036612"/>
    <lineage>
        <taxon>Eukaryota</taxon>
        <taxon>Fungi</taxon>
        <taxon>Dikarya</taxon>
        <taxon>Ascomycota</taxon>
        <taxon>Pezizomycotina</taxon>
        <taxon>Eurotiomycetes</taxon>
        <taxon>Eurotiomycetidae</taxon>
        <taxon>Eurotiales</taxon>
        <taxon>Aspergillaceae</taxon>
        <taxon>Aspergillus</taxon>
        <taxon>Aspergillus subgen. Nidulantes</taxon>
    </lineage>
</organism>
<dbReference type="EMBL" id="KV878591">
    <property type="protein sequence ID" value="OJJ55866.1"/>
    <property type="molecule type" value="Genomic_DNA"/>
</dbReference>
<name>A0A1L9T8X4_9EURO</name>
<accession>A0A1L9T8X4</accession>